<evidence type="ECO:0000256" key="7">
    <source>
        <dbReference type="HAMAP-Rule" id="MF_00607"/>
    </source>
</evidence>
<keyword evidence="3 7" id="KW-0489">Methyltransferase</keyword>
<dbReference type="InterPro" id="IPR029063">
    <property type="entry name" value="SAM-dependent_MTases_sf"/>
</dbReference>
<gene>
    <name evidence="7 10" type="primary">rsmA</name>
    <name evidence="7" type="synonym">ksgA</name>
    <name evidence="10" type="ORF">KDU71_21920</name>
</gene>
<feature type="binding site" evidence="7 8">
    <location>
        <position position="13"/>
    </location>
    <ligand>
        <name>S-adenosyl-L-methionine</name>
        <dbReference type="ChEBI" id="CHEBI:59789"/>
    </ligand>
</feature>
<comment type="subcellular location">
    <subcellularLocation>
        <location evidence="7">Cytoplasm</location>
    </subcellularLocation>
</comment>
<dbReference type="InterPro" id="IPR001737">
    <property type="entry name" value="KsgA/Erm"/>
</dbReference>
<keyword evidence="1 7" id="KW-0963">Cytoplasm</keyword>
<dbReference type="PROSITE" id="PS51689">
    <property type="entry name" value="SAM_RNA_A_N6_MT"/>
    <property type="match status" value="1"/>
</dbReference>
<feature type="binding site" evidence="7 8">
    <location>
        <position position="102"/>
    </location>
    <ligand>
        <name>S-adenosyl-L-methionine</name>
        <dbReference type="ChEBI" id="CHEBI:59789"/>
    </ligand>
</feature>
<dbReference type="InterPro" id="IPR011530">
    <property type="entry name" value="rRNA_adenine_dimethylase"/>
</dbReference>
<feature type="binding site" evidence="7 8">
    <location>
        <position position="59"/>
    </location>
    <ligand>
        <name>S-adenosyl-L-methionine</name>
        <dbReference type="ChEBI" id="CHEBI:59789"/>
    </ligand>
</feature>
<evidence type="ECO:0000256" key="1">
    <source>
        <dbReference type="ARBA" id="ARBA00022490"/>
    </source>
</evidence>
<dbReference type="PROSITE" id="PS01131">
    <property type="entry name" value="RRNA_A_DIMETH"/>
    <property type="match status" value="1"/>
</dbReference>
<evidence type="ECO:0000256" key="6">
    <source>
        <dbReference type="ARBA" id="ARBA00022884"/>
    </source>
</evidence>
<evidence type="ECO:0000256" key="8">
    <source>
        <dbReference type="PROSITE-ProRule" id="PRU01026"/>
    </source>
</evidence>
<keyword evidence="11" id="KW-1185">Reference proteome</keyword>
<feature type="binding site" evidence="7 8">
    <location>
        <position position="83"/>
    </location>
    <ligand>
        <name>S-adenosyl-L-methionine</name>
        <dbReference type="ChEBI" id="CHEBI:59789"/>
    </ligand>
</feature>
<evidence type="ECO:0000256" key="4">
    <source>
        <dbReference type="ARBA" id="ARBA00022679"/>
    </source>
</evidence>
<organism evidence="10 11">
    <name type="scientific">Carboxylicivirga sediminis</name>
    <dbReference type="NCBI Taxonomy" id="2006564"/>
    <lineage>
        <taxon>Bacteria</taxon>
        <taxon>Pseudomonadati</taxon>
        <taxon>Bacteroidota</taxon>
        <taxon>Bacteroidia</taxon>
        <taxon>Marinilabiliales</taxon>
        <taxon>Marinilabiliaceae</taxon>
        <taxon>Carboxylicivirga</taxon>
    </lineage>
</organism>
<dbReference type="GO" id="GO:0005829">
    <property type="term" value="C:cytosol"/>
    <property type="evidence" value="ECO:0007669"/>
    <property type="project" value="TreeGrafter"/>
</dbReference>
<dbReference type="NCBIfam" id="TIGR00755">
    <property type="entry name" value="ksgA"/>
    <property type="match status" value="1"/>
</dbReference>
<protein>
    <recommendedName>
        <fullName evidence="7">Ribosomal RNA small subunit methyltransferase A</fullName>
        <ecNumber evidence="7">2.1.1.182</ecNumber>
    </recommendedName>
    <alternativeName>
        <fullName evidence="7">16S rRNA (adenine(1518)-N(6)/adenine(1519)-N(6))-dimethyltransferase</fullName>
    </alternativeName>
    <alternativeName>
        <fullName evidence="7">16S rRNA dimethyladenosine transferase</fullName>
    </alternativeName>
    <alternativeName>
        <fullName evidence="7">16S rRNA dimethylase</fullName>
    </alternativeName>
    <alternativeName>
        <fullName evidence="7">S-adenosylmethionine-6-N', N'-adenosyl(rRNA) dimethyltransferase</fullName>
    </alternativeName>
</protein>
<dbReference type="SUPFAM" id="SSF53335">
    <property type="entry name" value="S-adenosyl-L-methionine-dependent methyltransferases"/>
    <property type="match status" value="1"/>
</dbReference>
<dbReference type="GO" id="GO:0003723">
    <property type="term" value="F:RNA binding"/>
    <property type="evidence" value="ECO:0007669"/>
    <property type="project" value="UniProtKB-UniRule"/>
</dbReference>
<proteinExistence type="inferred from homology"/>
<comment type="similarity">
    <text evidence="7">Belongs to the class I-like SAM-binding methyltransferase superfamily. rRNA adenine N(6)-methyltransferase family. RsmA subfamily.</text>
</comment>
<keyword evidence="6 7" id="KW-0694">RNA-binding</keyword>
<dbReference type="EMBL" id="JAGTAR010000056">
    <property type="protein sequence ID" value="MBR8538245.1"/>
    <property type="molecule type" value="Genomic_DNA"/>
</dbReference>
<dbReference type="AlphaFoldDB" id="A0A941IZZ2"/>
<dbReference type="RefSeq" id="WP_212193268.1">
    <property type="nucleotide sequence ID" value="NZ_JAGTAR010000056.1"/>
</dbReference>
<dbReference type="GO" id="GO:0052908">
    <property type="term" value="F:16S rRNA (adenine(1518)-N(6)/adenine(1519)-N(6))-dimethyltransferase activity"/>
    <property type="evidence" value="ECO:0007669"/>
    <property type="project" value="UniProtKB-EC"/>
</dbReference>
<comment type="function">
    <text evidence="7">Specifically dimethylates two adjacent adenosines (A1518 and A1519) in the loop of a conserved hairpin near the 3'-end of 16S rRNA in the 30S particle. May play a critical role in biogenesis of 30S subunits.</text>
</comment>
<evidence type="ECO:0000256" key="3">
    <source>
        <dbReference type="ARBA" id="ARBA00022603"/>
    </source>
</evidence>
<dbReference type="InterPro" id="IPR020596">
    <property type="entry name" value="rRNA_Ade_Mease_Trfase_CS"/>
</dbReference>
<dbReference type="InterPro" id="IPR020598">
    <property type="entry name" value="rRNA_Ade_methylase_Trfase_N"/>
</dbReference>
<evidence type="ECO:0000313" key="11">
    <source>
        <dbReference type="Proteomes" id="UP000679220"/>
    </source>
</evidence>
<dbReference type="EC" id="2.1.1.182" evidence="7"/>
<keyword evidence="5 7" id="KW-0949">S-adenosyl-L-methionine</keyword>
<dbReference type="InterPro" id="IPR023165">
    <property type="entry name" value="rRNA_Ade_diMease-like_C"/>
</dbReference>
<comment type="catalytic activity">
    <reaction evidence="7">
        <text>adenosine(1518)/adenosine(1519) in 16S rRNA + 4 S-adenosyl-L-methionine = N(6)-dimethyladenosine(1518)/N(6)-dimethyladenosine(1519) in 16S rRNA + 4 S-adenosyl-L-homocysteine + 4 H(+)</text>
        <dbReference type="Rhea" id="RHEA:19609"/>
        <dbReference type="Rhea" id="RHEA-COMP:10232"/>
        <dbReference type="Rhea" id="RHEA-COMP:10233"/>
        <dbReference type="ChEBI" id="CHEBI:15378"/>
        <dbReference type="ChEBI" id="CHEBI:57856"/>
        <dbReference type="ChEBI" id="CHEBI:59789"/>
        <dbReference type="ChEBI" id="CHEBI:74411"/>
        <dbReference type="ChEBI" id="CHEBI:74493"/>
        <dbReference type="EC" id="2.1.1.182"/>
    </reaction>
</comment>
<sequence length="258" mass="29340">MVRAKKHLGQHFLTDLDIAQRIVNSLSSDYNKVMEIGPGTGVLTQYLVQRPDVDLNLIELDSESVDYLTAHYPELKGRIFYKDFLKLDLTEIFSEPFALIGNFPYNISGPIFFKVFEYRNQIPEVVGMLQKEVAERLAAGPGTKVYGVLSVLLQAFYKIDYLFTVGAHVFNPPPKVQSGVIRLTRNDVDALPCDEALFVKVVKAIFNQRRKAIRNSLKAIPFNREAIADHEFLTRRPEQMSVNDFIELTCMIQANPIN</sequence>
<accession>A0A941IZZ2</accession>
<keyword evidence="4 7" id="KW-0808">Transferase</keyword>
<dbReference type="Proteomes" id="UP000679220">
    <property type="component" value="Unassembled WGS sequence"/>
</dbReference>
<evidence type="ECO:0000313" key="10">
    <source>
        <dbReference type="EMBL" id="MBR8538245.1"/>
    </source>
</evidence>
<reference evidence="10" key="1">
    <citation type="journal article" date="2018" name="Int. J. Syst. Evol. Microbiol.">
        <title>Carboxylicivirga sediminis sp. nov., isolated from coastal sediment.</title>
        <authorList>
            <person name="Wang F.Q."/>
            <person name="Ren L.H."/>
            <person name="Zou R.J."/>
            <person name="Sun Y.Z."/>
            <person name="Liu X.J."/>
            <person name="Jiang F."/>
            <person name="Liu L.J."/>
        </authorList>
    </citation>
    <scope>NUCLEOTIDE SEQUENCE</scope>
    <source>
        <strain evidence="10">JR1</strain>
    </source>
</reference>
<comment type="caution">
    <text evidence="10">The sequence shown here is derived from an EMBL/GenBank/DDBJ whole genome shotgun (WGS) entry which is preliminary data.</text>
</comment>
<dbReference type="Pfam" id="PF00398">
    <property type="entry name" value="RrnaAD"/>
    <property type="match status" value="1"/>
</dbReference>
<dbReference type="Gene3D" id="1.10.8.100">
    <property type="entry name" value="Ribosomal RNA adenine dimethylase-like, domain 2"/>
    <property type="match status" value="1"/>
</dbReference>
<feature type="binding site" evidence="7 8">
    <location>
        <position position="11"/>
    </location>
    <ligand>
        <name>S-adenosyl-L-methionine</name>
        <dbReference type="ChEBI" id="CHEBI:59789"/>
    </ligand>
</feature>
<feature type="domain" description="Ribosomal RNA adenine methylase transferase N-terminal" evidence="9">
    <location>
        <begin position="18"/>
        <end position="187"/>
    </location>
</feature>
<dbReference type="HAMAP" id="MF_00607">
    <property type="entry name" value="16SrRNA_methyltr_A"/>
    <property type="match status" value="1"/>
</dbReference>
<dbReference type="PANTHER" id="PTHR11727:SF7">
    <property type="entry name" value="DIMETHYLADENOSINE TRANSFERASE-RELATED"/>
    <property type="match status" value="1"/>
</dbReference>
<keyword evidence="2 7" id="KW-0698">rRNA processing</keyword>
<dbReference type="Gene3D" id="3.40.50.150">
    <property type="entry name" value="Vaccinia Virus protein VP39"/>
    <property type="match status" value="1"/>
</dbReference>
<evidence type="ECO:0000256" key="5">
    <source>
        <dbReference type="ARBA" id="ARBA00022691"/>
    </source>
</evidence>
<name>A0A941IZZ2_9BACT</name>
<dbReference type="PANTHER" id="PTHR11727">
    <property type="entry name" value="DIMETHYLADENOSINE TRANSFERASE"/>
    <property type="match status" value="1"/>
</dbReference>
<feature type="binding site" evidence="7 8">
    <location>
        <position position="37"/>
    </location>
    <ligand>
        <name>S-adenosyl-L-methionine</name>
        <dbReference type="ChEBI" id="CHEBI:59789"/>
    </ligand>
</feature>
<reference evidence="10" key="2">
    <citation type="submission" date="2021-04" db="EMBL/GenBank/DDBJ databases">
        <authorList>
            <person name="Zhang T."/>
            <person name="Zhang Y."/>
            <person name="Lu D."/>
            <person name="Zuo D."/>
            <person name="Du Z."/>
        </authorList>
    </citation>
    <scope>NUCLEOTIDE SEQUENCE</scope>
    <source>
        <strain evidence="10">JR1</strain>
    </source>
</reference>
<dbReference type="SMART" id="SM00650">
    <property type="entry name" value="rADc"/>
    <property type="match status" value="1"/>
</dbReference>
<evidence type="ECO:0000259" key="9">
    <source>
        <dbReference type="SMART" id="SM00650"/>
    </source>
</evidence>
<evidence type="ECO:0000256" key="2">
    <source>
        <dbReference type="ARBA" id="ARBA00022552"/>
    </source>
</evidence>